<gene>
    <name evidence="2" type="ORF">BS47DRAFT_1402250</name>
</gene>
<evidence type="ECO:0000313" key="2">
    <source>
        <dbReference type="EMBL" id="KAF9503615.1"/>
    </source>
</evidence>
<comment type="caution">
    <text evidence="2">The sequence shown here is derived from an EMBL/GenBank/DDBJ whole genome shotgun (WGS) entry which is preliminary data.</text>
</comment>
<evidence type="ECO:0000256" key="1">
    <source>
        <dbReference type="SAM" id="MobiDB-lite"/>
    </source>
</evidence>
<dbReference type="OrthoDB" id="3271192at2759"/>
<feature type="compositionally biased region" description="Polar residues" evidence="1">
    <location>
        <begin position="128"/>
        <end position="137"/>
    </location>
</feature>
<feature type="compositionally biased region" description="Pro residues" evidence="1">
    <location>
        <begin position="480"/>
        <end position="491"/>
    </location>
</feature>
<accession>A0A9P6ACX2</accession>
<proteinExistence type="predicted"/>
<feature type="region of interest" description="Disordered" evidence="1">
    <location>
        <begin position="98"/>
        <end position="137"/>
    </location>
</feature>
<keyword evidence="3" id="KW-1185">Reference proteome</keyword>
<evidence type="ECO:0000313" key="3">
    <source>
        <dbReference type="Proteomes" id="UP000886523"/>
    </source>
</evidence>
<dbReference type="AlphaFoldDB" id="A0A9P6ACX2"/>
<organism evidence="2 3">
    <name type="scientific">Hydnum rufescens UP504</name>
    <dbReference type="NCBI Taxonomy" id="1448309"/>
    <lineage>
        <taxon>Eukaryota</taxon>
        <taxon>Fungi</taxon>
        <taxon>Dikarya</taxon>
        <taxon>Basidiomycota</taxon>
        <taxon>Agaricomycotina</taxon>
        <taxon>Agaricomycetes</taxon>
        <taxon>Cantharellales</taxon>
        <taxon>Hydnaceae</taxon>
        <taxon>Hydnum</taxon>
    </lineage>
</organism>
<protein>
    <submittedName>
        <fullName evidence="2">Uncharacterized protein</fullName>
    </submittedName>
</protein>
<sequence length="692" mass="77334">MVYPKDTVPRLSPTLEPFVNPTCGTTHILTSDSHDCKPGPEPPPGLSRHLKLNSDTTELTLVECVRTQIRDSTLISPILDQAYEALSNKTRNPLLNRVDTSTGVVTPPKTIETKGIASPNWTRPCLRSGQSPDSTASSLMGTAWKPGHHMQCDYSDTQMSEARWVLKDHSLSTNYTDPLHVDYYMHTSRNTPQDPRRDSSAAADVRLINTLLYHLAYNLDVESSSFTSTVVRVSRTGHPTVFKPDMEFCLTLLQCGQILQDTAAEMAKHYFLSDPDPYKFHPGGMLAVHMSAGVSSEDKVLQLAALALRWLRTRLKIIAQLQSVDENESVAYTTNSKAQGYVTGIVNDPPRVASPLAAYSVPERGLLWRNQEIPMPGTLANPLRQQVLANSTRMTGIQGSESRDYRSEPPPRPVDTPLAPRAPSDHRRPEGTHWNPPDGGPPDGDDSGNRDGPPGGRFPHQGRPPMGPGGGYPDRGWPNNGPPGPGPPDRGPPAVGIDDAARQREAYYEPKFKLEFQPNDLPEYDGLDNAFVTWTEDLDCYTTGSCRMREQLAFATTMRFTKHADVWWWSLPNATKIHASQDWDSLKLIMRTRLLGTRWYDKQVTIYDELRFHNRGHEKETPTEWLTLGTLMEHAPPSWRAYVDVDLCHDMDALFLRVKDQEDALLAILNLSNSQQTEDIANEVICRVHEDL</sequence>
<feature type="region of interest" description="Disordered" evidence="1">
    <location>
        <begin position="394"/>
        <end position="496"/>
    </location>
</feature>
<reference evidence="2" key="1">
    <citation type="journal article" date="2020" name="Nat. Commun.">
        <title>Large-scale genome sequencing of mycorrhizal fungi provides insights into the early evolution of symbiotic traits.</title>
        <authorList>
            <person name="Miyauchi S."/>
            <person name="Kiss E."/>
            <person name="Kuo A."/>
            <person name="Drula E."/>
            <person name="Kohler A."/>
            <person name="Sanchez-Garcia M."/>
            <person name="Morin E."/>
            <person name="Andreopoulos B."/>
            <person name="Barry K.W."/>
            <person name="Bonito G."/>
            <person name="Buee M."/>
            <person name="Carver A."/>
            <person name="Chen C."/>
            <person name="Cichocki N."/>
            <person name="Clum A."/>
            <person name="Culley D."/>
            <person name="Crous P.W."/>
            <person name="Fauchery L."/>
            <person name="Girlanda M."/>
            <person name="Hayes R.D."/>
            <person name="Keri Z."/>
            <person name="LaButti K."/>
            <person name="Lipzen A."/>
            <person name="Lombard V."/>
            <person name="Magnuson J."/>
            <person name="Maillard F."/>
            <person name="Murat C."/>
            <person name="Nolan M."/>
            <person name="Ohm R.A."/>
            <person name="Pangilinan J."/>
            <person name="Pereira M.F."/>
            <person name="Perotto S."/>
            <person name="Peter M."/>
            <person name="Pfister S."/>
            <person name="Riley R."/>
            <person name="Sitrit Y."/>
            <person name="Stielow J.B."/>
            <person name="Szollosi G."/>
            <person name="Zifcakova L."/>
            <person name="Stursova M."/>
            <person name="Spatafora J.W."/>
            <person name="Tedersoo L."/>
            <person name="Vaario L.M."/>
            <person name="Yamada A."/>
            <person name="Yan M."/>
            <person name="Wang P."/>
            <person name="Xu J."/>
            <person name="Bruns T."/>
            <person name="Baldrian P."/>
            <person name="Vilgalys R."/>
            <person name="Dunand C."/>
            <person name="Henrissat B."/>
            <person name="Grigoriev I.V."/>
            <person name="Hibbett D."/>
            <person name="Nagy L.G."/>
            <person name="Martin F.M."/>
        </authorList>
    </citation>
    <scope>NUCLEOTIDE SEQUENCE</scope>
    <source>
        <strain evidence="2">UP504</strain>
    </source>
</reference>
<dbReference type="Proteomes" id="UP000886523">
    <property type="component" value="Unassembled WGS sequence"/>
</dbReference>
<name>A0A9P6ACX2_9AGAM</name>
<dbReference type="EMBL" id="MU129328">
    <property type="protein sequence ID" value="KAF9503615.1"/>
    <property type="molecule type" value="Genomic_DNA"/>
</dbReference>